<accession>A0A146F346</accession>
<feature type="domain" description="FAD-binding PCMH-type" evidence="5">
    <location>
        <begin position="48"/>
        <end position="219"/>
    </location>
</feature>
<dbReference type="InterPro" id="IPR006094">
    <property type="entry name" value="Oxid_FAD_bind_N"/>
</dbReference>
<reference evidence="6 7" key="1">
    <citation type="journal article" date="2016" name="DNA Res.">
        <title>Genome sequence of Aspergillus luchuensis NBRC 4314.</title>
        <authorList>
            <person name="Yamada O."/>
            <person name="Machida M."/>
            <person name="Hosoyama A."/>
            <person name="Goto M."/>
            <person name="Takahashi T."/>
            <person name="Futagami T."/>
            <person name="Yamagata Y."/>
            <person name="Takeuchi M."/>
            <person name="Kobayashi T."/>
            <person name="Koike H."/>
            <person name="Abe K."/>
            <person name="Asai K."/>
            <person name="Arita M."/>
            <person name="Fujita N."/>
            <person name="Fukuda K."/>
            <person name="Higa K."/>
            <person name="Horikawa H."/>
            <person name="Ishikawa T."/>
            <person name="Jinno K."/>
            <person name="Kato Y."/>
            <person name="Kirimura K."/>
            <person name="Mizutani O."/>
            <person name="Nakasone K."/>
            <person name="Sano M."/>
            <person name="Shiraishi Y."/>
            <person name="Tsukahara M."/>
            <person name="Gomi K."/>
        </authorList>
    </citation>
    <scope>NUCLEOTIDE SEQUENCE [LARGE SCALE GENOMIC DNA]</scope>
    <source>
        <strain evidence="6 7">RIB 2604</strain>
    </source>
</reference>
<evidence type="ECO:0000313" key="6">
    <source>
        <dbReference type="EMBL" id="GAT20538.1"/>
    </source>
</evidence>
<dbReference type="GO" id="GO:0071949">
    <property type="term" value="F:FAD binding"/>
    <property type="evidence" value="ECO:0007669"/>
    <property type="project" value="InterPro"/>
</dbReference>
<comment type="similarity">
    <text evidence="1">Belongs to the oxygen-dependent FAD-linked oxidoreductase family.</text>
</comment>
<dbReference type="Pfam" id="PF01565">
    <property type="entry name" value="FAD_binding_4"/>
    <property type="match status" value="1"/>
</dbReference>
<evidence type="ECO:0000259" key="5">
    <source>
        <dbReference type="PROSITE" id="PS51387"/>
    </source>
</evidence>
<name>A0A146F346_ASPKA</name>
<dbReference type="PROSITE" id="PS51387">
    <property type="entry name" value="FAD_PCMH"/>
    <property type="match status" value="1"/>
</dbReference>
<dbReference type="PANTHER" id="PTHR42973">
    <property type="entry name" value="BINDING OXIDOREDUCTASE, PUTATIVE (AFU_ORTHOLOGUE AFUA_1G17690)-RELATED"/>
    <property type="match status" value="1"/>
</dbReference>
<proteinExistence type="inferred from homology"/>
<dbReference type="InterPro" id="IPR016167">
    <property type="entry name" value="FAD-bd_PCMH_sub1"/>
</dbReference>
<reference evidence="7" key="2">
    <citation type="submission" date="2016-02" db="EMBL/GenBank/DDBJ databases">
        <title>Genome sequencing of Aspergillus luchuensis NBRC 4314.</title>
        <authorList>
            <person name="Yamada O."/>
        </authorList>
    </citation>
    <scope>NUCLEOTIDE SEQUENCE [LARGE SCALE GENOMIC DNA]</scope>
    <source>
        <strain evidence="7">RIB 2604</strain>
    </source>
</reference>
<dbReference type="InterPro" id="IPR036318">
    <property type="entry name" value="FAD-bd_PCMH-like_sf"/>
</dbReference>
<evidence type="ECO:0000256" key="4">
    <source>
        <dbReference type="ARBA" id="ARBA00023002"/>
    </source>
</evidence>
<dbReference type="EMBL" id="BCWF01000008">
    <property type="protein sequence ID" value="GAT20538.1"/>
    <property type="molecule type" value="Genomic_DNA"/>
</dbReference>
<sequence>MTSFDEPLPTIGKSAVDLLSAIRPQCTLLRGTPEYENARNGYWAAEQARCTPYCIFQPTNAEDVSHAVNVLRETGCAFGIKSGGHGRCEGESSISAGVLIDLKTLDEIRLFDDKTSCRVGPGNTWANVYGTLNPQGLTVIGGRASTVGVGGFCVSGGISFFSNRHGWALDNIRSFEVVLADGRIVTASPSSNPDLYKALRGGGANFGIVTSFDLMVHPYQGMWGGGINWTWEHGDAIIDAFIDYGNDNVHNVDASVLIGVINYNGTWVWHADIEHLMPTPADKNPALKRLLDIPAVSDFTGPTSQIQRTDSILDHYPPGSYNGYWTFCTKVDKRLIKIFMETWREEIDPILHIEGIERSALADINFVSGNIINAMRRNGGNALGVVDQGPFLVFLMEPFWINAVDSPSVWKAMKTTATKTQDEAKRLGLHHEYIYLNYANPFQDVYGGYGEKAKRFLMEVSSKYDPDGFFQAQRGAGWDLRGPMMPSSRM</sequence>
<dbReference type="Gene3D" id="3.30.43.10">
    <property type="entry name" value="Uridine Diphospho-n-acetylenolpyruvylglucosamine Reductase, domain 2"/>
    <property type="match status" value="1"/>
</dbReference>
<organism evidence="6 7">
    <name type="scientific">Aspergillus kawachii</name>
    <name type="common">White koji mold</name>
    <name type="synonym">Aspergillus awamori var. kawachi</name>
    <dbReference type="NCBI Taxonomy" id="1069201"/>
    <lineage>
        <taxon>Eukaryota</taxon>
        <taxon>Fungi</taxon>
        <taxon>Dikarya</taxon>
        <taxon>Ascomycota</taxon>
        <taxon>Pezizomycotina</taxon>
        <taxon>Eurotiomycetes</taxon>
        <taxon>Eurotiomycetidae</taxon>
        <taxon>Eurotiales</taxon>
        <taxon>Aspergillaceae</taxon>
        <taxon>Aspergillus</taxon>
        <taxon>Aspergillus subgen. Circumdati</taxon>
    </lineage>
</organism>
<dbReference type="PANTHER" id="PTHR42973:SF34">
    <property type="entry name" value="FAD BINDING DOMAIN PROTEIN (AFU_ORTHOLOGUE AFUA_3G02770)"/>
    <property type="match status" value="1"/>
</dbReference>
<dbReference type="AlphaFoldDB" id="A0A146F346"/>
<dbReference type="InterPro" id="IPR050416">
    <property type="entry name" value="FAD-linked_Oxidoreductase"/>
</dbReference>
<evidence type="ECO:0000313" key="7">
    <source>
        <dbReference type="Proteomes" id="UP000075230"/>
    </source>
</evidence>
<dbReference type="Gene3D" id="3.40.462.20">
    <property type="match status" value="1"/>
</dbReference>
<dbReference type="GO" id="GO:0016491">
    <property type="term" value="F:oxidoreductase activity"/>
    <property type="evidence" value="ECO:0007669"/>
    <property type="project" value="UniProtKB-KW"/>
</dbReference>
<keyword evidence="3" id="KW-0274">FAD</keyword>
<dbReference type="Proteomes" id="UP000075230">
    <property type="component" value="Unassembled WGS sequence"/>
</dbReference>
<evidence type="ECO:0000256" key="2">
    <source>
        <dbReference type="ARBA" id="ARBA00022630"/>
    </source>
</evidence>
<dbReference type="InterPro" id="IPR016169">
    <property type="entry name" value="FAD-bd_PCMH_sub2"/>
</dbReference>
<evidence type="ECO:0000256" key="3">
    <source>
        <dbReference type="ARBA" id="ARBA00022827"/>
    </source>
</evidence>
<dbReference type="Gene3D" id="3.30.465.10">
    <property type="match status" value="1"/>
</dbReference>
<dbReference type="SUPFAM" id="SSF56176">
    <property type="entry name" value="FAD-binding/transporter-associated domain-like"/>
    <property type="match status" value="1"/>
</dbReference>
<dbReference type="InterPro" id="IPR016166">
    <property type="entry name" value="FAD-bd_PCMH"/>
</dbReference>
<keyword evidence="4" id="KW-0560">Oxidoreductase</keyword>
<comment type="caution">
    <text evidence="6">The sequence shown here is derived from an EMBL/GenBank/DDBJ whole genome shotgun (WGS) entry which is preliminary data.</text>
</comment>
<protein>
    <submittedName>
        <fullName evidence="6">FAD binding domain-containing protein</fullName>
    </submittedName>
</protein>
<evidence type="ECO:0000256" key="1">
    <source>
        <dbReference type="ARBA" id="ARBA00005466"/>
    </source>
</evidence>
<keyword evidence="2" id="KW-0285">Flavoprotein</keyword>
<dbReference type="VEuPathDB" id="FungiDB:ASPFODRAFT_63233"/>
<gene>
    <name evidence="6" type="ORF">RIB2604_00800060</name>
</gene>